<protein>
    <submittedName>
        <fullName evidence="2">NAD(P)/FAD-dependent oxidoreductase</fullName>
        <ecNumber evidence="2">1.-.-.-</ecNumber>
    </submittedName>
</protein>
<dbReference type="Pfam" id="PF01266">
    <property type="entry name" value="DAO"/>
    <property type="match status" value="1"/>
</dbReference>
<dbReference type="Gene3D" id="3.30.9.10">
    <property type="entry name" value="D-Amino Acid Oxidase, subunit A, domain 2"/>
    <property type="match status" value="1"/>
</dbReference>
<dbReference type="Gene3D" id="3.50.50.60">
    <property type="entry name" value="FAD/NAD(P)-binding domain"/>
    <property type="match status" value="1"/>
</dbReference>
<dbReference type="RefSeq" id="WP_377474774.1">
    <property type="nucleotide sequence ID" value="NZ_JBHLWN010000121.1"/>
</dbReference>
<dbReference type="InterPro" id="IPR036188">
    <property type="entry name" value="FAD/NAD-bd_sf"/>
</dbReference>
<evidence type="ECO:0000313" key="2">
    <source>
        <dbReference type="EMBL" id="MFC0216514.1"/>
    </source>
</evidence>
<reference evidence="2 3" key="1">
    <citation type="submission" date="2024-09" db="EMBL/GenBank/DDBJ databases">
        <authorList>
            <person name="Sun Q."/>
            <person name="Mori K."/>
        </authorList>
    </citation>
    <scope>NUCLEOTIDE SEQUENCE [LARGE SCALE GENOMIC DNA]</scope>
    <source>
        <strain evidence="2 3">CCM 7759</strain>
    </source>
</reference>
<keyword evidence="3" id="KW-1185">Reference proteome</keyword>
<dbReference type="EMBL" id="JBHLWN010000121">
    <property type="protein sequence ID" value="MFC0216514.1"/>
    <property type="molecule type" value="Genomic_DNA"/>
</dbReference>
<dbReference type="PANTHER" id="PTHR13847">
    <property type="entry name" value="SARCOSINE DEHYDROGENASE-RELATED"/>
    <property type="match status" value="1"/>
</dbReference>
<gene>
    <name evidence="2" type="ORF">ACFFK0_29375</name>
</gene>
<dbReference type="GO" id="GO:0016491">
    <property type="term" value="F:oxidoreductase activity"/>
    <property type="evidence" value="ECO:0007669"/>
    <property type="project" value="UniProtKB-KW"/>
</dbReference>
<dbReference type="Proteomes" id="UP001589776">
    <property type="component" value="Unassembled WGS sequence"/>
</dbReference>
<proteinExistence type="predicted"/>
<dbReference type="PANTHER" id="PTHR13847:SF201">
    <property type="entry name" value="PUTATIBE OXIDOREDUCTASE"/>
    <property type="match status" value="1"/>
</dbReference>
<sequence length="412" mass="44912">MDMTGGMVYWQAVTKRSRGPWTALAGAERCEVVVIGGGIAGMLSAYELTRQGFDTVLIDRGGIGGASTSANTGLLQVSGDRLFTSLARSKGERLAEDVLRQCSDALERFERLCASFGADVGFARRSSLYYASTEADASALRQEAEALRRLGFEVSTLEETALSAESPLRRKPALRIEGDAEINPLQLTLTLAEIAYRHGLRIYEHTASLRMEADHAGVTVHTVGGVIRASRAVVAPGYEAALHWLPAEQISISGTYAIATEPVDLTHWPAQRSLIWGVGEPHLYLRTTPDDRIMIGGFDRPIRSAADRDRLLEQRRDRLLRALGELLPSYAGAKADYAWCGTFASTADGLPFIGERPDLPRCLYILGYGGSGTVYSMAAASRIGEWARSGSLTGLESFRLDRIWKRGLQSQR</sequence>
<organism evidence="2 3">
    <name type="scientific">Paenibacillus chartarius</name>
    <dbReference type="NCBI Taxonomy" id="747481"/>
    <lineage>
        <taxon>Bacteria</taxon>
        <taxon>Bacillati</taxon>
        <taxon>Bacillota</taxon>
        <taxon>Bacilli</taxon>
        <taxon>Bacillales</taxon>
        <taxon>Paenibacillaceae</taxon>
        <taxon>Paenibacillus</taxon>
    </lineage>
</organism>
<evidence type="ECO:0000313" key="3">
    <source>
        <dbReference type="Proteomes" id="UP001589776"/>
    </source>
</evidence>
<accession>A0ABV6DV62</accession>
<keyword evidence="2" id="KW-0560">Oxidoreductase</keyword>
<dbReference type="EC" id="1.-.-.-" evidence="2"/>
<dbReference type="SUPFAM" id="SSF51905">
    <property type="entry name" value="FAD/NAD(P)-binding domain"/>
    <property type="match status" value="1"/>
</dbReference>
<comment type="caution">
    <text evidence="2">The sequence shown here is derived from an EMBL/GenBank/DDBJ whole genome shotgun (WGS) entry which is preliminary data.</text>
</comment>
<name>A0ABV6DV62_9BACL</name>
<evidence type="ECO:0000259" key="1">
    <source>
        <dbReference type="Pfam" id="PF01266"/>
    </source>
</evidence>
<dbReference type="InterPro" id="IPR006076">
    <property type="entry name" value="FAD-dep_OxRdtase"/>
</dbReference>
<feature type="domain" description="FAD dependent oxidoreductase" evidence="1">
    <location>
        <begin position="32"/>
        <end position="385"/>
    </location>
</feature>